<dbReference type="Gene3D" id="1.25.40.10">
    <property type="entry name" value="Tetratricopeptide repeat domain"/>
    <property type="match status" value="2"/>
</dbReference>
<dbReference type="InterPro" id="IPR011990">
    <property type="entry name" value="TPR-like_helical_dom_sf"/>
</dbReference>
<sequence>MVPHLNKQNRKLSIFRNPLRLDNCCKMSAFRSESDLEFKLVSLECHFTWDLDISRSKLLCIQDTLEDIGLEEGYCWLGHIFNLQGFIHHQLGLIEEGRGFFCRAAEAFRQLRNTVSDEGPWLVVNYGNMAWLHYQMGEEAQTREYLSKVEALVCEYPSPSLDDPHPEICAEKAWTVMKFSTNKKLLAVDYFQRAIRMQPDMVEWQTSRVLALVKAFMHRKENLDSDILEKVKIAKEHDPENLYLTALYLEARAQKGARIQDEAHKLARRVLRKPVSSYSGMKPLLRLYRIYLSMDEALDLAEEALERHPDARYIKRCAAICYKRKVFSQSNNHLERNLIERAVSLHKETIALYPHSSLKMQISLANIYAKSNQRAEAEELFEKLLEADLDPEEEQMVCSFYAKYLQYSQKERNKSITYYKRAAVIPHQSFYREDSIRRLEKISEEKRQPMSRDIEDFLVNLSF</sequence>
<evidence type="ECO:0000313" key="5">
    <source>
        <dbReference type="Proteomes" id="UP001352852"/>
    </source>
</evidence>
<comment type="similarity">
    <text evidence="3">Belongs to the IFIT family.</text>
</comment>
<evidence type="ECO:0000256" key="1">
    <source>
        <dbReference type="ARBA" id="ARBA00022737"/>
    </source>
</evidence>
<organism evidence="4 5">
    <name type="scientific">Characodon lateralis</name>
    <dbReference type="NCBI Taxonomy" id="208331"/>
    <lineage>
        <taxon>Eukaryota</taxon>
        <taxon>Metazoa</taxon>
        <taxon>Chordata</taxon>
        <taxon>Craniata</taxon>
        <taxon>Vertebrata</taxon>
        <taxon>Euteleostomi</taxon>
        <taxon>Actinopterygii</taxon>
        <taxon>Neopterygii</taxon>
        <taxon>Teleostei</taxon>
        <taxon>Neoteleostei</taxon>
        <taxon>Acanthomorphata</taxon>
        <taxon>Ovalentaria</taxon>
        <taxon>Atherinomorphae</taxon>
        <taxon>Cyprinodontiformes</taxon>
        <taxon>Goodeidae</taxon>
        <taxon>Characodon</taxon>
    </lineage>
</organism>
<reference evidence="4 5" key="1">
    <citation type="submission" date="2021-06" db="EMBL/GenBank/DDBJ databases">
        <authorList>
            <person name="Palmer J.M."/>
        </authorList>
    </citation>
    <scope>NUCLEOTIDE SEQUENCE [LARGE SCALE GENOMIC DNA]</scope>
    <source>
        <strain evidence="4 5">CL_MEX2019</strain>
        <tissue evidence="4">Muscle</tissue>
    </source>
</reference>
<accession>A0ABU7DXF6</accession>
<dbReference type="Pfam" id="PF13181">
    <property type="entry name" value="TPR_8"/>
    <property type="match status" value="1"/>
</dbReference>
<dbReference type="PANTHER" id="PTHR10271:SF14">
    <property type="entry name" value="INTERFERON-INDUCED PROTEIN WITH TETRATRICOPEPTIDE REPEATS-RELATED"/>
    <property type="match status" value="1"/>
</dbReference>
<dbReference type="InterPro" id="IPR019734">
    <property type="entry name" value="TPR_rpt"/>
</dbReference>
<keyword evidence="2" id="KW-0802">TPR repeat</keyword>
<dbReference type="EMBL" id="JAHUTJ010041139">
    <property type="protein sequence ID" value="MED6279709.1"/>
    <property type="molecule type" value="Genomic_DNA"/>
</dbReference>
<dbReference type="SUPFAM" id="SSF48452">
    <property type="entry name" value="TPR-like"/>
    <property type="match status" value="1"/>
</dbReference>
<evidence type="ECO:0000256" key="2">
    <source>
        <dbReference type="ARBA" id="ARBA00022803"/>
    </source>
</evidence>
<name>A0ABU7DXF6_9TELE</name>
<dbReference type="Proteomes" id="UP001352852">
    <property type="component" value="Unassembled WGS sequence"/>
</dbReference>
<protein>
    <submittedName>
        <fullName evidence="4">Uncharacterized protein</fullName>
    </submittedName>
</protein>
<evidence type="ECO:0000313" key="4">
    <source>
        <dbReference type="EMBL" id="MED6279709.1"/>
    </source>
</evidence>
<proteinExistence type="inferred from homology"/>
<keyword evidence="5" id="KW-1185">Reference proteome</keyword>
<comment type="caution">
    <text evidence="4">The sequence shown here is derived from an EMBL/GenBank/DDBJ whole genome shotgun (WGS) entry which is preliminary data.</text>
</comment>
<gene>
    <name evidence="4" type="ORF">CHARACLAT_003496</name>
</gene>
<evidence type="ECO:0000256" key="3">
    <source>
        <dbReference type="ARBA" id="ARBA00038336"/>
    </source>
</evidence>
<dbReference type="PANTHER" id="PTHR10271">
    <property type="entry name" value="INTERFERON-INDUCED PROTEIN WITH TETRATRICOPEPTIDE REPEATS"/>
    <property type="match status" value="1"/>
</dbReference>
<dbReference type="SUPFAM" id="SSF81901">
    <property type="entry name" value="HCP-like"/>
    <property type="match status" value="1"/>
</dbReference>
<keyword evidence="1" id="KW-0677">Repeat</keyword>